<dbReference type="InterPro" id="IPR001810">
    <property type="entry name" value="F-box_dom"/>
</dbReference>
<dbReference type="InterPro" id="IPR017451">
    <property type="entry name" value="F-box-assoc_interact_dom"/>
</dbReference>
<dbReference type="EMBL" id="JAKUCV010002276">
    <property type="protein sequence ID" value="KAJ4843283.1"/>
    <property type="molecule type" value="Genomic_DNA"/>
</dbReference>
<dbReference type="PANTHER" id="PTHR31672">
    <property type="entry name" value="BNACNNG10540D PROTEIN"/>
    <property type="match status" value="1"/>
</dbReference>
<dbReference type="SMART" id="SM00256">
    <property type="entry name" value="FBOX"/>
    <property type="match status" value="1"/>
</dbReference>
<evidence type="ECO:0000313" key="2">
    <source>
        <dbReference type="EMBL" id="KAJ4843283.1"/>
    </source>
</evidence>
<protein>
    <recommendedName>
        <fullName evidence="1">F-box domain-containing protein</fullName>
    </recommendedName>
</protein>
<keyword evidence="3" id="KW-1185">Reference proteome</keyword>
<dbReference type="InterPro" id="IPR013187">
    <property type="entry name" value="F-box-assoc_dom_typ3"/>
</dbReference>
<dbReference type="InterPro" id="IPR036047">
    <property type="entry name" value="F-box-like_dom_sf"/>
</dbReference>
<organism evidence="2 3">
    <name type="scientific">Turnera subulata</name>
    <dbReference type="NCBI Taxonomy" id="218843"/>
    <lineage>
        <taxon>Eukaryota</taxon>
        <taxon>Viridiplantae</taxon>
        <taxon>Streptophyta</taxon>
        <taxon>Embryophyta</taxon>
        <taxon>Tracheophyta</taxon>
        <taxon>Spermatophyta</taxon>
        <taxon>Magnoliopsida</taxon>
        <taxon>eudicotyledons</taxon>
        <taxon>Gunneridae</taxon>
        <taxon>Pentapetalae</taxon>
        <taxon>rosids</taxon>
        <taxon>fabids</taxon>
        <taxon>Malpighiales</taxon>
        <taxon>Passifloraceae</taxon>
        <taxon>Turnera</taxon>
    </lineage>
</organism>
<feature type="domain" description="F-box" evidence="1">
    <location>
        <begin position="1"/>
        <end position="46"/>
    </location>
</feature>
<dbReference type="Pfam" id="PF00646">
    <property type="entry name" value="F-box"/>
    <property type="match status" value="1"/>
</dbReference>
<evidence type="ECO:0000259" key="1">
    <source>
        <dbReference type="PROSITE" id="PS50181"/>
    </source>
</evidence>
<name>A0A9Q0JIR3_9ROSI</name>
<dbReference type="PROSITE" id="PS50181">
    <property type="entry name" value="FBOX"/>
    <property type="match status" value="1"/>
</dbReference>
<comment type="caution">
    <text evidence="2">The sequence shown here is derived from an EMBL/GenBank/DDBJ whole genome shotgun (WGS) entry which is preliminary data.</text>
</comment>
<proteinExistence type="predicted"/>
<dbReference type="AlphaFoldDB" id="A0A9Q0JIR3"/>
<evidence type="ECO:0000313" key="3">
    <source>
        <dbReference type="Proteomes" id="UP001141552"/>
    </source>
</evidence>
<reference evidence="2" key="1">
    <citation type="submission" date="2022-02" db="EMBL/GenBank/DDBJ databases">
        <authorList>
            <person name="Henning P.M."/>
            <person name="McCubbin A.G."/>
            <person name="Shore J.S."/>
        </authorList>
    </citation>
    <scope>NUCLEOTIDE SEQUENCE</scope>
    <source>
        <strain evidence="2">F60SS</strain>
        <tissue evidence="2">Leaves</tissue>
    </source>
</reference>
<dbReference type="NCBIfam" id="TIGR01640">
    <property type="entry name" value="F_box_assoc_1"/>
    <property type="match status" value="1"/>
</dbReference>
<dbReference type="OrthoDB" id="851737at2759"/>
<dbReference type="SUPFAM" id="SSF81383">
    <property type="entry name" value="F-box domain"/>
    <property type="match status" value="1"/>
</dbReference>
<dbReference type="Pfam" id="PF08268">
    <property type="entry name" value="FBA_3"/>
    <property type="match status" value="1"/>
</dbReference>
<dbReference type="Proteomes" id="UP001141552">
    <property type="component" value="Unassembled WGS sequence"/>
</dbReference>
<gene>
    <name evidence="2" type="ORF">Tsubulata_014372</name>
</gene>
<dbReference type="InterPro" id="IPR011043">
    <property type="entry name" value="Gal_Oxase/kelch_b-propeller"/>
</dbReference>
<reference evidence="2" key="2">
    <citation type="journal article" date="2023" name="Plants (Basel)">
        <title>Annotation of the Turnera subulata (Passifloraceae) Draft Genome Reveals the S-Locus Evolved after the Divergence of Turneroideae from Passifloroideae in a Stepwise Manner.</title>
        <authorList>
            <person name="Henning P.M."/>
            <person name="Roalson E.H."/>
            <person name="Mir W."/>
            <person name="McCubbin A.G."/>
            <person name="Shore J.S."/>
        </authorList>
    </citation>
    <scope>NUCLEOTIDE SEQUENCE</scope>
    <source>
        <strain evidence="2">F60SS</strain>
    </source>
</reference>
<accession>A0A9Q0JIR3</accession>
<dbReference type="PANTHER" id="PTHR31672:SF13">
    <property type="entry name" value="F-BOX PROTEIN CPR30-LIKE"/>
    <property type="match status" value="1"/>
</dbReference>
<dbReference type="InterPro" id="IPR050796">
    <property type="entry name" value="SCF_F-box_component"/>
</dbReference>
<sequence length="267" mass="30469">MSNSQIPFDVVRDILCRLPAESLLRFRSISKSCCSLVEIPDFIKHHLNQSVKTGTNHSLIVEYIKPNGLIKSIDLDSPGKCLKLTRPFPVSYKVLIQSLFSDLHLKFCSDIFGSCNGLLAFYAPPGNIILLNPSTNKYLTLPKFGSENDSSHGGHNYTNGFGYDAVSDDYKVVRITPRLLHERSRRVMVYSLRTNSWTRVEDFPYSPNEYYVSSRFGVHAGSSLHWVVHRYASDNILIVAFDLRKDKFSLIQLETFRRFKLSPIRAE</sequence>
<dbReference type="SUPFAM" id="SSF50965">
    <property type="entry name" value="Galactose oxidase, central domain"/>
    <property type="match status" value="1"/>
</dbReference>